<feature type="transmembrane region" description="Helical" evidence="11">
    <location>
        <begin position="71"/>
        <end position="92"/>
    </location>
</feature>
<evidence type="ECO:0000256" key="1">
    <source>
        <dbReference type="ARBA" id="ARBA00000085"/>
    </source>
</evidence>
<evidence type="ECO:0000256" key="4">
    <source>
        <dbReference type="ARBA" id="ARBA00022475"/>
    </source>
</evidence>
<evidence type="ECO:0000313" key="14">
    <source>
        <dbReference type="Proteomes" id="UP000273807"/>
    </source>
</evidence>
<sequence>MQASELLVIIGWALGWGVLIGAASLLVLRPLRRASFALQICVVVLATVAVLTAGMVSAFNAMFISARDLEVMWYVLAVASIVAVTIALVLGARVSRNAKSLADAARSLGRGESPGVHTPGMSPELAALAAELELSGHKLEVSRQREADVENARRELVSWISHDLRTPLASMRAMAEALEDGMAADVPGYYRKIISQTDQMAVMVNDLLELSKIQAGTLRLTAEPLDLYDLASDAIADLAALAQRHGITLDGGGRRESVALADGPSMGRAIRNIVLNAILYSKPGSTVLVEVGRDADRAVVSVTDGCGGIPEADLGHLFETGWRKNPDGQRGSGSRPGTDARPRTSGYAGAGIGLSVTAGIVSAHDGTVDVENVDGGCRFSLLLPAMDAAPVHPAADPAAHAAARPGMDRGRLPATTAAAGTDDQ</sequence>
<dbReference type="PROSITE" id="PS50109">
    <property type="entry name" value="HIS_KIN"/>
    <property type="match status" value="1"/>
</dbReference>
<dbReference type="EMBL" id="RBED01000072">
    <property type="protein sequence ID" value="RNL57551.1"/>
    <property type="molecule type" value="Genomic_DNA"/>
</dbReference>
<dbReference type="SMART" id="SM00388">
    <property type="entry name" value="HisKA"/>
    <property type="match status" value="1"/>
</dbReference>
<evidence type="ECO:0000256" key="10">
    <source>
        <dbReference type="SAM" id="MobiDB-lite"/>
    </source>
</evidence>
<evidence type="ECO:0000259" key="12">
    <source>
        <dbReference type="PROSITE" id="PS50109"/>
    </source>
</evidence>
<evidence type="ECO:0000313" key="13">
    <source>
        <dbReference type="EMBL" id="RNL57551.1"/>
    </source>
</evidence>
<dbReference type="InterPro" id="IPR050980">
    <property type="entry name" value="2C_sensor_his_kinase"/>
</dbReference>
<gene>
    <name evidence="13" type="ORF">D7003_05560</name>
</gene>
<feature type="region of interest" description="Disordered" evidence="10">
    <location>
        <begin position="396"/>
        <end position="424"/>
    </location>
</feature>
<comment type="caution">
    <text evidence="13">The sequence shown here is derived from an EMBL/GenBank/DDBJ whole genome shotgun (WGS) entry which is preliminary data.</text>
</comment>
<dbReference type="RefSeq" id="WP_123254485.1">
    <property type="nucleotide sequence ID" value="NZ_RBED01000072.1"/>
</dbReference>
<keyword evidence="11" id="KW-1133">Transmembrane helix</keyword>
<dbReference type="PANTHER" id="PTHR44936">
    <property type="entry name" value="SENSOR PROTEIN CREC"/>
    <property type="match status" value="1"/>
</dbReference>
<dbReference type="InterPro" id="IPR036890">
    <property type="entry name" value="HATPase_C_sf"/>
</dbReference>
<keyword evidence="11" id="KW-0812">Transmembrane</keyword>
<dbReference type="InterPro" id="IPR004358">
    <property type="entry name" value="Sig_transdc_His_kin-like_C"/>
</dbReference>
<evidence type="ECO:0000256" key="3">
    <source>
        <dbReference type="ARBA" id="ARBA00012438"/>
    </source>
</evidence>
<feature type="region of interest" description="Disordered" evidence="10">
    <location>
        <begin position="319"/>
        <end position="346"/>
    </location>
</feature>
<dbReference type="AlphaFoldDB" id="A0A3N0C5V6"/>
<evidence type="ECO:0000256" key="6">
    <source>
        <dbReference type="ARBA" id="ARBA00022679"/>
    </source>
</evidence>
<dbReference type="SUPFAM" id="SSF47384">
    <property type="entry name" value="Homodimeric domain of signal transducing histidine kinase"/>
    <property type="match status" value="1"/>
</dbReference>
<organism evidence="13 14">
    <name type="scientific">Arthrobacter oryzae</name>
    <dbReference type="NCBI Taxonomy" id="409290"/>
    <lineage>
        <taxon>Bacteria</taxon>
        <taxon>Bacillati</taxon>
        <taxon>Actinomycetota</taxon>
        <taxon>Actinomycetes</taxon>
        <taxon>Micrococcales</taxon>
        <taxon>Micrococcaceae</taxon>
        <taxon>Arthrobacter</taxon>
    </lineage>
</organism>
<dbReference type="PRINTS" id="PR00344">
    <property type="entry name" value="BCTRLSENSOR"/>
</dbReference>
<accession>A0A3N0C5V6</accession>
<dbReference type="CDD" id="cd00075">
    <property type="entry name" value="HATPase"/>
    <property type="match status" value="1"/>
</dbReference>
<dbReference type="SMART" id="SM00387">
    <property type="entry name" value="HATPase_c"/>
    <property type="match status" value="1"/>
</dbReference>
<keyword evidence="6" id="KW-0808">Transferase</keyword>
<evidence type="ECO:0000256" key="11">
    <source>
        <dbReference type="SAM" id="Phobius"/>
    </source>
</evidence>
<dbReference type="InterPro" id="IPR003594">
    <property type="entry name" value="HATPase_dom"/>
</dbReference>
<dbReference type="InterPro" id="IPR036097">
    <property type="entry name" value="HisK_dim/P_sf"/>
</dbReference>
<dbReference type="SUPFAM" id="SSF55874">
    <property type="entry name" value="ATPase domain of HSP90 chaperone/DNA topoisomerase II/histidine kinase"/>
    <property type="match status" value="1"/>
</dbReference>
<dbReference type="InterPro" id="IPR003661">
    <property type="entry name" value="HisK_dim/P_dom"/>
</dbReference>
<dbReference type="PANTHER" id="PTHR44936:SF9">
    <property type="entry name" value="SENSOR PROTEIN CREC"/>
    <property type="match status" value="1"/>
</dbReference>
<evidence type="ECO:0000256" key="9">
    <source>
        <dbReference type="ARBA" id="ARBA00023026"/>
    </source>
</evidence>
<dbReference type="Proteomes" id="UP000273807">
    <property type="component" value="Unassembled WGS sequence"/>
</dbReference>
<proteinExistence type="predicted"/>
<protein>
    <recommendedName>
        <fullName evidence="3">histidine kinase</fullName>
        <ecNumber evidence="3">2.7.13.3</ecNumber>
    </recommendedName>
</protein>
<dbReference type="EC" id="2.7.13.3" evidence="3"/>
<keyword evidence="14" id="KW-1185">Reference proteome</keyword>
<reference evidence="13 14" key="1">
    <citation type="submission" date="2018-10" db="EMBL/GenBank/DDBJ databases">
        <title>Genome sequencing of Arthrobacter oryzae TNB02.</title>
        <authorList>
            <person name="Cho Y.-J."/>
            <person name="Cho A."/>
            <person name="Kim O.-S."/>
        </authorList>
    </citation>
    <scope>NUCLEOTIDE SEQUENCE [LARGE SCALE GENOMIC DNA]</scope>
    <source>
        <strain evidence="13 14">TNB02</strain>
    </source>
</reference>
<comment type="catalytic activity">
    <reaction evidence="1">
        <text>ATP + protein L-histidine = ADP + protein N-phospho-L-histidine.</text>
        <dbReference type="EC" id="2.7.13.3"/>
    </reaction>
</comment>
<dbReference type="Pfam" id="PF00512">
    <property type="entry name" value="HisKA"/>
    <property type="match status" value="1"/>
</dbReference>
<dbReference type="GO" id="GO:0005886">
    <property type="term" value="C:plasma membrane"/>
    <property type="evidence" value="ECO:0007669"/>
    <property type="project" value="UniProtKB-SubCell"/>
</dbReference>
<feature type="transmembrane region" description="Helical" evidence="11">
    <location>
        <begin position="6"/>
        <end position="28"/>
    </location>
</feature>
<evidence type="ECO:0000256" key="2">
    <source>
        <dbReference type="ARBA" id="ARBA00004651"/>
    </source>
</evidence>
<dbReference type="CDD" id="cd00082">
    <property type="entry name" value="HisKA"/>
    <property type="match status" value="1"/>
</dbReference>
<keyword evidence="4" id="KW-1003">Cell membrane</keyword>
<feature type="transmembrane region" description="Helical" evidence="11">
    <location>
        <begin position="40"/>
        <end position="65"/>
    </location>
</feature>
<keyword evidence="7 13" id="KW-0418">Kinase</keyword>
<keyword evidence="11" id="KW-0472">Membrane</keyword>
<evidence type="ECO:0000256" key="7">
    <source>
        <dbReference type="ARBA" id="ARBA00022777"/>
    </source>
</evidence>
<evidence type="ECO:0000256" key="5">
    <source>
        <dbReference type="ARBA" id="ARBA00022553"/>
    </source>
</evidence>
<dbReference type="Gene3D" id="1.10.287.130">
    <property type="match status" value="1"/>
</dbReference>
<keyword evidence="5" id="KW-0597">Phosphoprotein</keyword>
<evidence type="ECO:0000256" key="8">
    <source>
        <dbReference type="ARBA" id="ARBA00023012"/>
    </source>
</evidence>
<dbReference type="InterPro" id="IPR005467">
    <property type="entry name" value="His_kinase_dom"/>
</dbReference>
<comment type="subcellular location">
    <subcellularLocation>
        <location evidence="2">Cell membrane</location>
        <topology evidence="2">Multi-pass membrane protein</topology>
    </subcellularLocation>
</comment>
<feature type="domain" description="Histidine kinase" evidence="12">
    <location>
        <begin position="159"/>
        <end position="387"/>
    </location>
</feature>
<keyword evidence="9" id="KW-0843">Virulence</keyword>
<name>A0A3N0C5V6_9MICC</name>
<keyword evidence="8" id="KW-0902">Two-component regulatory system</keyword>
<dbReference type="GO" id="GO:0000155">
    <property type="term" value="F:phosphorelay sensor kinase activity"/>
    <property type="evidence" value="ECO:0007669"/>
    <property type="project" value="InterPro"/>
</dbReference>
<dbReference type="Gene3D" id="3.30.565.10">
    <property type="entry name" value="Histidine kinase-like ATPase, C-terminal domain"/>
    <property type="match status" value="1"/>
</dbReference>
<dbReference type="Pfam" id="PF02518">
    <property type="entry name" value="HATPase_c"/>
    <property type="match status" value="1"/>
</dbReference>
<dbReference type="OrthoDB" id="9806130at2"/>